<dbReference type="EMBL" id="WXEF01000043">
    <property type="protein sequence ID" value="MZR89573.1"/>
    <property type="molecule type" value="Genomic_DNA"/>
</dbReference>
<proteinExistence type="predicted"/>
<dbReference type="Proteomes" id="UP000466472">
    <property type="component" value="Unassembled WGS sequence"/>
</dbReference>
<evidence type="ECO:0000313" key="3">
    <source>
        <dbReference type="Proteomes" id="UP000466472"/>
    </source>
</evidence>
<gene>
    <name evidence="1" type="ORF">GT999_09995</name>
    <name evidence="2" type="ORF">GUA24_09245</name>
</gene>
<evidence type="ECO:0000313" key="4">
    <source>
        <dbReference type="Proteomes" id="UP000638311"/>
    </source>
</evidence>
<reference evidence="2 3" key="1">
    <citation type="journal article" date="2019" name="Nat. Med.">
        <title>A library of human gut bacterial isolates paired with longitudinal multiomics data enables mechanistic microbiome research.</title>
        <authorList>
            <person name="Poyet M."/>
            <person name="Groussin M."/>
            <person name="Gibbons S.M."/>
            <person name="Avila-Pacheco J."/>
            <person name="Jiang X."/>
            <person name="Kearney S.M."/>
            <person name="Perrotta A.R."/>
            <person name="Berdy B."/>
            <person name="Zhao S."/>
            <person name="Lieberman T.D."/>
            <person name="Swanson P.K."/>
            <person name="Smith M."/>
            <person name="Roesemann S."/>
            <person name="Alexander J.E."/>
            <person name="Rich S.A."/>
            <person name="Livny J."/>
            <person name="Vlamakis H."/>
            <person name="Clish C."/>
            <person name="Bullock K."/>
            <person name="Deik A."/>
            <person name="Scott J."/>
            <person name="Pierce K.A."/>
            <person name="Xavier R.J."/>
            <person name="Alm E.J."/>
        </authorList>
    </citation>
    <scope>NUCLEOTIDE SEQUENCE</scope>
    <source>
        <strain evidence="1 3">BIOML-A395</strain>
        <strain evidence="2">BIOML-A409</strain>
    </source>
</reference>
<name>A0A6B1WSW4_BIFLN</name>
<dbReference type="AlphaFoldDB" id="A0A6B1WSW4"/>
<dbReference type="Proteomes" id="UP000638311">
    <property type="component" value="Unassembled WGS sequence"/>
</dbReference>
<comment type="caution">
    <text evidence="2">The sequence shown here is derived from an EMBL/GenBank/DDBJ whole genome shotgun (WGS) entry which is preliminary data.</text>
</comment>
<evidence type="ECO:0008006" key="5">
    <source>
        <dbReference type="Google" id="ProtNLM"/>
    </source>
</evidence>
<sequence>MGMTGFSDAEMALLSGLDAVAWVTRTRITYKDSFKRDAVTRYRQGESPVRIF</sequence>
<protein>
    <recommendedName>
        <fullName evidence="5">Transposase</fullName>
    </recommendedName>
</protein>
<accession>A0A6B1WSW4</accession>
<evidence type="ECO:0000313" key="1">
    <source>
        <dbReference type="EMBL" id="MZR89573.1"/>
    </source>
</evidence>
<evidence type="ECO:0000313" key="2">
    <source>
        <dbReference type="EMBL" id="MZU09165.1"/>
    </source>
</evidence>
<organism evidence="2 4">
    <name type="scientific">Bifidobacterium longum</name>
    <dbReference type="NCBI Taxonomy" id="216816"/>
    <lineage>
        <taxon>Bacteria</taxon>
        <taxon>Bacillati</taxon>
        <taxon>Actinomycetota</taxon>
        <taxon>Actinomycetes</taxon>
        <taxon>Bifidobacteriales</taxon>
        <taxon>Bifidobacteriaceae</taxon>
        <taxon>Bifidobacterium</taxon>
    </lineage>
</organism>
<dbReference type="EMBL" id="WXDR01000025">
    <property type="protein sequence ID" value="MZU09165.1"/>
    <property type="molecule type" value="Genomic_DNA"/>
</dbReference>